<organism evidence="2 3">
    <name type="scientific">Roseisalinus antarcticus</name>
    <dbReference type="NCBI Taxonomy" id="254357"/>
    <lineage>
        <taxon>Bacteria</taxon>
        <taxon>Pseudomonadati</taxon>
        <taxon>Pseudomonadota</taxon>
        <taxon>Alphaproteobacteria</taxon>
        <taxon>Rhodobacterales</taxon>
        <taxon>Roseobacteraceae</taxon>
        <taxon>Roseisalinus</taxon>
    </lineage>
</organism>
<dbReference type="AlphaFoldDB" id="A0A1Y5U026"/>
<dbReference type="RefSeq" id="WP_085880739.1">
    <property type="nucleotide sequence ID" value="NZ_FWFZ01000037.1"/>
</dbReference>
<feature type="transmembrane region" description="Helical" evidence="1">
    <location>
        <begin position="59"/>
        <end position="76"/>
    </location>
</feature>
<gene>
    <name evidence="2" type="ORF">ROA7023_04023</name>
</gene>
<keyword evidence="1" id="KW-1133">Transmembrane helix</keyword>
<evidence type="ECO:0000313" key="3">
    <source>
        <dbReference type="Proteomes" id="UP000193900"/>
    </source>
</evidence>
<feature type="transmembrane region" description="Helical" evidence="1">
    <location>
        <begin position="110"/>
        <end position="128"/>
    </location>
</feature>
<keyword evidence="1" id="KW-0812">Transmembrane</keyword>
<evidence type="ECO:0000313" key="2">
    <source>
        <dbReference type="EMBL" id="SLN75731.1"/>
    </source>
</evidence>
<feature type="transmembrane region" description="Helical" evidence="1">
    <location>
        <begin position="12"/>
        <end position="32"/>
    </location>
</feature>
<evidence type="ECO:0000256" key="1">
    <source>
        <dbReference type="SAM" id="Phobius"/>
    </source>
</evidence>
<dbReference type="EMBL" id="FWFZ01000037">
    <property type="protein sequence ID" value="SLN75731.1"/>
    <property type="molecule type" value="Genomic_DNA"/>
</dbReference>
<name>A0A1Y5U026_9RHOB</name>
<evidence type="ECO:0008006" key="4">
    <source>
        <dbReference type="Google" id="ProtNLM"/>
    </source>
</evidence>
<sequence length="180" mass="19666">MAERSPATQTWIGRGMYAGLVLVLVFLHLLPLDTRPPGWVPPDLMLALTFAWAARRPDYVPVLLVAAAFLLTDLLFHRPPGLWTGLVILATEALRARSLDLRAVPFPLEWATIAFAVVAVTLGNRFVLAITMTDQAPLALTMMQMILTVLAYPVVTGLSYGLFGVRRPAPGEVDALGHRL</sequence>
<keyword evidence="3" id="KW-1185">Reference proteome</keyword>
<reference evidence="2 3" key="1">
    <citation type="submission" date="2017-03" db="EMBL/GenBank/DDBJ databases">
        <authorList>
            <person name="Afonso C.L."/>
            <person name="Miller P.J."/>
            <person name="Scott M.A."/>
            <person name="Spackman E."/>
            <person name="Goraichik I."/>
            <person name="Dimitrov K.M."/>
            <person name="Suarez D.L."/>
            <person name="Swayne D.E."/>
        </authorList>
    </citation>
    <scope>NUCLEOTIDE SEQUENCE [LARGE SCALE GENOMIC DNA]</scope>
    <source>
        <strain evidence="2 3">CECT 7023</strain>
    </source>
</reference>
<accession>A0A1Y5U026</accession>
<dbReference type="OrthoDB" id="7629477at2"/>
<proteinExistence type="predicted"/>
<keyword evidence="1" id="KW-0472">Membrane</keyword>
<feature type="transmembrane region" description="Helical" evidence="1">
    <location>
        <begin position="140"/>
        <end position="163"/>
    </location>
</feature>
<protein>
    <recommendedName>
        <fullName evidence="4">Rod shape-determining protein MreD</fullName>
    </recommendedName>
</protein>
<dbReference type="Proteomes" id="UP000193900">
    <property type="component" value="Unassembled WGS sequence"/>
</dbReference>